<dbReference type="PATRIC" id="fig|946077.3.peg.1230"/>
<reference evidence="1 2" key="1">
    <citation type="journal article" date="2012" name="J. Bacteriol.">
        <title>Genome Sequence of the Halotolerant Bacterium Imtechella halotolerans K1T.</title>
        <authorList>
            <person name="Kumar S."/>
            <person name="Vikram S."/>
            <person name="Subramanian S."/>
            <person name="Raghava G.P."/>
            <person name="Pinnaka A.K."/>
        </authorList>
    </citation>
    <scope>NUCLEOTIDE SEQUENCE [LARGE SCALE GENOMIC DNA]</scope>
    <source>
        <strain evidence="1 2">K1</strain>
    </source>
</reference>
<dbReference type="STRING" id="946077.W5A_06053"/>
<dbReference type="EMBL" id="AJJU01000004">
    <property type="protein sequence ID" value="EID75754.1"/>
    <property type="molecule type" value="Genomic_DNA"/>
</dbReference>
<keyword evidence="2" id="KW-1185">Reference proteome</keyword>
<organism evidence="1 2">
    <name type="scientific">Imtechella halotolerans K1</name>
    <dbReference type="NCBI Taxonomy" id="946077"/>
    <lineage>
        <taxon>Bacteria</taxon>
        <taxon>Pseudomonadati</taxon>
        <taxon>Bacteroidota</taxon>
        <taxon>Flavobacteriia</taxon>
        <taxon>Flavobacteriales</taxon>
        <taxon>Flavobacteriaceae</taxon>
        <taxon>Imtechella</taxon>
    </lineage>
</organism>
<dbReference type="Proteomes" id="UP000005938">
    <property type="component" value="Unassembled WGS sequence"/>
</dbReference>
<evidence type="ECO:0008006" key="3">
    <source>
        <dbReference type="Google" id="ProtNLM"/>
    </source>
</evidence>
<evidence type="ECO:0000313" key="1">
    <source>
        <dbReference type="EMBL" id="EID75754.1"/>
    </source>
</evidence>
<evidence type="ECO:0000313" key="2">
    <source>
        <dbReference type="Proteomes" id="UP000005938"/>
    </source>
</evidence>
<dbReference type="AlphaFoldDB" id="I0WH88"/>
<gene>
    <name evidence="1" type="ORF">W5A_06053</name>
</gene>
<comment type="caution">
    <text evidence="1">The sequence shown here is derived from an EMBL/GenBank/DDBJ whole genome shotgun (WGS) entry which is preliminary data.</text>
</comment>
<sequence>MTMNELTEQELHNLAMNEVGKTLEQKGWEFLAINSQLNKNPQFVCVDERNQKHFVIVKAILYPENPIDYDMIFMQTLKEHALKFNARIYYAGVGLANAKDYELPLTTSSDYIVNFNGLIEL</sequence>
<proteinExistence type="predicted"/>
<protein>
    <recommendedName>
        <fullName evidence="3">Na(+)-translocating NADH-quinone reductase subunit F</fullName>
    </recommendedName>
</protein>
<accession>I0WH88</accession>
<name>I0WH88_9FLAO</name>
<dbReference type="eggNOG" id="ENOG50313JX">
    <property type="taxonomic scope" value="Bacteria"/>
</dbReference>